<evidence type="ECO:0000313" key="1">
    <source>
        <dbReference type="EMBL" id="AIE91662.1"/>
    </source>
</evidence>
<protein>
    <submittedName>
        <fullName evidence="1">Uncharacterized protein</fullName>
    </submittedName>
</protein>
<reference evidence="1" key="1">
    <citation type="journal article" date="2014" name="Genome Biol. Evol.">
        <title>Pangenome evidence for extensive interdomain horizontal transfer affecting lineage core and shell genes in uncultured planktonic thaumarchaeota and euryarchaeota.</title>
        <authorList>
            <person name="Deschamps P."/>
            <person name="Zivanovic Y."/>
            <person name="Moreira D."/>
            <person name="Rodriguez-Valera F."/>
            <person name="Lopez-Garcia P."/>
        </authorList>
    </citation>
    <scope>NUCLEOTIDE SEQUENCE</scope>
</reference>
<dbReference type="EMBL" id="KF900345">
    <property type="protein sequence ID" value="AIE91662.1"/>
    <property type="molecule type" value="Genomic_DNA"/>
</dbReference>
<dbReference type="AlphaFoldDB" id="A0A075FPN8"/>
<sequence length="38" mass="3829">MSCFALSRPKARAAAVGSLIIRVTSSPAIVPASLVACL</sequence>
<organism evidence="1">
    <name type="scientific">uncultured marine thaumarchaeote AD1000_14_F02</name>
    <dbReference type="NCBI Taxonomy" id="1455892"/>
    <lineage>
        <taxon>Archaea</taxon>
        <taxon>Nitrososphaerota</taxon>
        <taxon>environmental samples</taxon>
    </lineage>
</organism>
<proteinExistence type="predicted"/>
<accession>A0A075FPN8</accession>
<name>A0A075FPN8_9ARCH</name>